<dbReference type="InterPro" id="IPR016040">
    <property type="entry name" value="NAD(P)-bd_dom"/>
</dbReference>
<accession>A0ABS1GJY6</accession>
<keyword evidence="3" id="KW-1185">Reference proteome</keyword>
<organism evidence="2 3">
    <name type="scientific">Persephonella atlantica</name>
    <dbReference type="NCBI Taxonomy" id="2699429"/>
    <lineage>
        <taxon>Bacteria</taxon>
        <taxon>Pseudomonadati</taxon>
        <taxon>Aquificota</taxon>
        <taxon>Aquificia</taxon>
        <taxon>Aquificales</taxon>
        <taxon>Hydrogenothermaceae</taxon>
        <taxon>Persephonella</taxon>
    </lineage>
</organism>
<feature type="domain" description="NAD(P)-binding" evidence="1">
    <location>
        <begin position="4"/>
        <end position="332"/>
    </location>
</feature>
<proteinExistence type="predicted"/>
<dbReference type="InterPro" id="IPR036291">
    <property type="entry name" value="NAD(P)-bd_dom_sf"/>
</dbReference>
<comment type="caution">
    <text evidence="2">The sequence shown here is derived from an EMBL/GenBank/DDBJ whole genome shotgun (WGS) entry which is preliminary data.</text>
</comment>
<name>A0ABS1GJY6_9AQUI</name>
<evidence type="ECO:0000259" key="1">
    <source>
        <dbReference type="Pfam" id="PF16363"/>
    </source>
</evidence>
<protein>
    <submittedName>
        <fullName evidence="2">NAD-dependent epimerase/dehydratase family protein</fullName>
    </submittedName>
</protein>
<dbReference type="RefSeq" id="WP_200674660.1">
    <property type="nucleotide sequence ID" value="NZ_JAACYA010000002.1"/>
</dbReference>
<evidence type="ECO:0000313" key="3">
    <source>
        <dbReference type="Proteomes" id="UP000772812"/>
    </source>
</evidence>
<dbReference type="Proteomes" id="UP000772812">
    <property type="component" value="Unassembled WGS sequence"/>
</dbReference>
<dbReference type="SUPFAM" id="SSF51735">
    <property type="entry name" value="NAD(P)-binding Rossmann-fold domains"/>
    <property type="match status" value="1"/>
</dbReference>
<reference evidence="2 3" key="1">
    <citation type="journal article" date="2021" name="Syst. Appl. Microbiol.">
        <title>Persephonella atlantica sp. nov.: How to adapt to physico-chemical gradients in high temperature hydrothermal habitats.</title>
        <authorList>
            <person name="Francois D.X."/>
            <person name="Godfroy A."/>
            <person name="Mathien C."/>
            <person name="Aube J."/>
            <person name="Cathalot C."/>
            <person name="Lesongeur F."/>
            <person name="L'Haridon S."/>
            <person name="Philippon X."/>
            <person name="Roussel E.G."/>
        </authorList>
    </citation>
    <scope>NUCLEOTIDE SEQUENCE [LARGE SCALE GENOMIC DNA]</scope>
    <source>
        <strain evidence="2 3">MO1340</strain>
    </source>
</reference>
<dbReference type="Pfam" id="PF16363">
    <property type="entry name" value="GDP_Man_Dehyd"/>
    <property type="match status" value="1"/>
</dbReference>
<dbReference type="EMBL" id="JAACYA010000002">
    <property type="protein sequence ID" value="MBK3333200.1"/>
    <property type="molecule type" value="Genomic_DNA"/>
</dbReference>
<sequence>MKYLITGGCGFLGSNLASEVLKRNEEVIVFDNLYRIGSFSNLEWLKTQGSFSFVHGDIRNREDIEKTIKEEKPDVIFHLAGQVAMTTSIQNPRLDFEINALGTFNLLDAVRKFSPESIVIYSSTNKVYGDLGWVNYEETETRYIAPEFPNGFPENIPLEFHSPYGCSKGAADQYMLDFYRIYGIRTVVFRHSSMYGGRQFSTYDQGWIGWFCLKAVETKKGILKEPFTIHGNGKQVRDVLYADDMIDLYFRTVENIEKVKGEVFNIGGGMENSLSLLELFNLLENMLNIRMKYKKIPPRESDQKVFVADITKAEKLIGWKPKVSKEEGIKRMLDWINSLVGV</sequence>
<dbReference type="Gene3D" id="3.40.50.720">
    <property type="entry name" value="NAD(P)-binding Rossmann-like Domain"/>
    <property type="match status" value="1"/>
</dbReference>
<evidence type="ECO:0000313" key="2">
    <source>
        <dbReference type="EMBL" id="MBK3333200.1"/>
    </source>
</evidence>
<dbReference type="PANTHER" id="PTHR43000">
    <property type="entry name" value="DTDP-D-GLUCOSE 4,6-DEHYDRATASE-RELATED"/>
    <property type="match status" value="1"/>
</dbReference>
<dbReference type="CDD" id="cd05258">
    <property type="entry name" value="CDP_TE_SDR_e"/>
    <property type="match status" value="1"/>
</dbReference>
<gene>
    <name evidence="2" type="ORF">GWK41_08965</name>
</gene>